<comment type="catalytic activity">
    <reaction evidence="6">
        <text>guanosine(527) in 16S rRNA + S-adenosyl-L-methionine = N(7)-methylguanosine(527) in 16S rRNA + S-adenosyl-L-homocysteine</text>
        <dbReference type="Rhea" id="RHEA:42732"/>
        <dbReference type="Rhea" id="RHEA-COMP:10209"/>
        <dbReference type="Rhea" id="RHEA-COMP:10210"/>
        <dbReference type="ChEBI" id="CHEBI:57856"/>
        <dbReference type="ChEBI" id="CHEBI:59789"/>
        <dbReference type="ChEBI" id="CHEBI:74269"/>
        <dbReference type="ChEBI" id="CHEBI:74480"/>
        <dbReference type="EC" id="2.1.1.170"/>
    </reaction>
</comment>
<evidence type="ECO:0000256" key="3">
    <source>
        <dbReference type="ARBA" id="ARBA00022603"/>
    </source>
</evidence>
<organism evidence="7 8">
    <name type="scientific">Paragemmobacter amnigenus</name>
    <dbReference type="NCBI Taxonomy" id="2852097"/>
    <lineage>
        <taxon>Bacteria</taxon>
        <taxon>Pseudomonadati</taxon>
        <taxon>Pseudomonadota</taxon>
        <taxon>Alphaproteobacteria</taxon>
        <taxon>Rhodobacterales</taxon>
        <taxon>Paracoccaceae</taxon>
        <taxon>Paragemmobacter</taxon>
    </lineage>
</organism>
<reference evidence="7 8" key="1">
    <citation type="submission" date="2021-06" db="EMBL/GenBank/DDBJ databases">
        <title>Rhodobacteraceae bacterium strain HSP-20.</title>
        <authorList>
            <person name="Chen W.-M."/>
        </authorList>
    </citation>
    <scope>NUCLEOTIDE SEQUENCE [LARGE SCALE GENOMIC DNA]</scope>
    <source>
        <strain evidence="7 8">HSP-20</strain>
    </source>
</reference>
<feature type="binding site" evidence="6">
    <location>
        <position position="72"/>
    </location>
    <ligand>
        <name>S-adenosyl-L-methionine</name>
        <dbReference type="ChEBI" id="CHEBI:59789"/>
    </ligand>
</feature>
<dbReference type="PIRSF" id="PIRSF003078">
    <property type="entry name" value="GidB"/>
    <property type="match status" value="1"/>
</dbReference>
<dbReference type="GO" id="GO:0032259">
    <property type="term" value="P:methylation"/>
    <property type="evidence" value="ECO:0007669"/>
    <property type="project" value="UniProtKB-KW"/>
</dbReference>
<dbReference type="HAMAP" id="MF_00074">
    <property type="entry name" value="16SrRNA_methyltr_G"/>
    <property type="match status" value="1"/>
</dbReference>
<evidence type="ECO:0000256" key="2">
    <source>
        <dbReference type="ARBA" id="ARBA00022552"/>
    </source>
</evidence>
<evidence type="ECO:0000256" key="4">
    <source>
        <dbReference type="ARBA" id="ARBA00022679"/>
    </source>
</evidence>
<evidence type="ECO:0000256" key="1">
    <source>
        <dbReference type="ARBA" id="ARBA00022490"/>
    </source>
</evidence>
<dbReference type="RefSeq" id="WP_161761945.1">
    <property type="nucleotide sequence ID" value="NZ_JAAATX020000005.1"/>
</dbReference>
<protein>
    <recommendedName>
        <fullName evidence="6">Ribosomal RNA small subunit methyltransferase G</fullName>
        <ecNumber evidence="6">2.1.1.170</ecNumber>
    </recommendedName>
    <alternativeName>
        <fullName evidence="6">16S rRNA 7-methylguanosine methyltransferase</fullName>
        <shortName evidence="6">16S rRNA m7G methyltransferase</shortName>
    </alternativeName>
</protein>
<dbReference type="Pfam" id="PF02527">
    <property type="entry name" value="GidB"/>
    <property type="match status" value="1"/>
</dbReference>
<evidence type="ECO:0000313" key="7">
    <source>
        <dbReference type="EMBL" id="MBU9697864.1"/>
    </source>
</evidence>
<comment type="function">
    <text evidence="6">Specifically methylates the N7 position of guanine in position 527 of 16S rRNA.</text>
</comment>
<dbReference type="Proteomes" id="UP000731907">
    <property type="component" value="Unassembled WGS sequence"/>
</dbReference>
<dbReference type="PANTHER" id="PTHR31760">
    <property type="entry name" value="S-ADENOSYL-L-METHIONINE-DEPENDENT METHYLTRANSFERASES SUPERFAMILY PROTEIN"/>
    <property type="match status" value="1"/>
</dbReference>
<dbReference type="PANTHER" id="PTHR31760:SF0">
    <property type="entry name" value="S-ADENOSYL-L-METHIONINE-DEPENDENT METHYLTRANSFERASES SUPERFAMILY PROTEIN"/>
    <property type="match status" value="1"/>
</dbReference>
<dbReference type="SUPFAM" id="SSF53335">
    <property type="entry name" value="S-adenosyl-L-methionine-dependent methyltransferases"/>
    <property type="match status" value="1"/>
</dbReference>
<dbReference type="GO" id="GO:0008168">
    <property type="term" value="F:methyltransferase activity"/>
    <property type="evidence" value="ECO:0007669"/>
    <property type="project" value="UniProtKB-KW"/>
</dbReference>
<dbReference type="NCBIfam" id="TIGR00138">
    <property type="entry name" value="rsmG_gidB"/>
    <property type="match status" value="1"/>
</dbReference>
<name>A0ABS6J278_9RHOB</name>
<proteinExistence type="inferred from homology"/>
<evidence type="ECO:0000256" key="5">
    <source>
        <dbReference type="ARBA" id="ARBA00022691"/>
    </source>
</evidence>
<accession>A0ABS6J278</accession>
<evidence type="ECO:0000313" key="8">
    <source>
        <dbReference type="Proteomes" id="UP000731907"/>
    </source>
</evidence>
<dbReference type="Gene3D" id="3.40.50.150">
    <property type="entry name" value="Vaccinia Virus protein VP39"/>
    <property type="match status" value="1"/>
</dbReference>
<dbReference type="InterPro" id="IPR003682">
    <property type="entry name" value="rRNA_ssu_MeTfrase_G"/>
</dbReference>
<keyword evidence="3 6" id="KW-0489">Methyltransferase</keyword>
<sequence length="202" mass="22461">MKQDEALEGVSRETIEQLHKLELLLLKWNPTINLVAKSTLANLWSRHFVDSAQLYELGKHGSWIDLGSGGGFPGLVVAVLAEAGEQSFKLTLVESDQRKATFLRTALRELGLTAQVIPARIEQIPPQMADTISARALAPLTKLLEYSARHLKPDGHCLFPKGANWREEVEAARHKWHFDLTTYPSKTDPDGAILVVKAIQHV</sequence>
<keyword evidence="5 6" id="KW-0949">S-adenosyl-L-methionine</keyword>
<dbReference type="EC" id="2.1.1.170" evidence="6"/>
<dbReference type="EMBL" id="JAAATX020000005">
    <property type="protein sequence ID" value="MBU9697864.1"/>
    <property type="molecule type" value="Genomic_DNA"/>
</dbReference>
<dbReference type="InterPro" id="IPR029063">
    <property type="entry name" value="SAM-dependent_MTases_sf"/>
</dbReference>
<keyword evidence="8" id="KW-1185">Reference proteome</keyword>
<feature type="binding site" evidence="6">
    <location>
        <position position="135"/>
    </location>
    <ligand>
        <name>S-adenosyl-L-methionine</name>
        <dbReference type="ChEBI" id="CHEBI:59789"/>
    </ligand>
</feature>
<comment type="caution">
    <text evidence="6">Lacks conserved residue(s) required for the propagation of feature annotation.</text>
</comment>
<gene>
    <name evidence="6 7" type="primary">rsmG</name>
    <name evidence="7" type="ORF">GU927_008380</name>
</gene>
<evidence type="ECO:0000256" key="6">
    <source>
        <dbReference type="HAMAP-Rule" id="MF_00074"/>
    </source>
</evidence>
<keyword evidence="4 6" id="KW-0808">Transferase</keyword>
<comment type="similarity">
    <text evidence="6">Belongs to the methyltransferase superfamily. RNA methyltransferase RsmG family.</text>
</comment>
<keyword evidence="2 6" id="KW-0698">rRNA processing</keyword>
<comment type="caution">
    <text evidence="7">The sequence shown here is derived from an EMBL/GenBank/DDBJ whole genome shotgun (WGS) entry which is preliminary data.</text>
</comment>
<feature type="binding site" evidence="6">
    <location>
        <position position="67"/>
    </location>
    <ligand>
        <name>S-adenosyl-L-methionine</name>
        <dbReference type="ChEBI" id="CHEBI:59789"/>
    </ligand>
</feature>
<keyword evidence="1 6" id="KW-0963">Cytoplasm</keyword>
<comment type="subcellular location">
    <subcellularLocation>
        <location evidence="6">Cytoplasm</location>
    </subcellularLocation>
</comment>
<feature type="binding site" evidence="6">
    <location>
        <begin position="121"/>
        <end position="122"/>
    </location>
    <ligand>
        <name>S-adenosyl-L-methionine</name>
        <dbReference type="ChEBI" id="CHEBI:59789"/>
    </ligand>
</feature>